<comment type="caution">
    <text evidence="1">The sequence shown here is derived from an EMBL/GenBank/DDBJ whole genome shotgun (WGS) entry which is preliminary data.</text>
</comment>
<dbReference type="EMBL" id="JBHSHB010000003">
    <property type="protein sequence ID" value="MFC4688818.1"/>
    <property type="molecule type" value="Genomic_DNA"/>
</dbReference>
<organism evidence="1 2">
    <name type="scientific">Dokdonia genika</name>
    <dbReference type="NCBI Taxonomy" id="308113"/>
    <lineage>
        <taxon>Bacteria</taxon>
        <taxon>Pseudomonadati</taxon>
        <taxon>Bacteroidota</taxon>
        <taxon>Flavobacteriia</taxon>
        <taxon>Flavobacteriales</taxon>
        <taxon>Flavobacteriaceae</taxon>
        <taxon>Dokdonia</taxon>
    </lineage>
</organism>
<dbReference type="Proteomes" id="UP001595878">
    <property type="component" value="Unassembled WGS sequence"/>
</dbReference>
<accession>A0ABV9L4M5</accession>
<reference evidence="2" key="1">
    <citation type="journal article" date="2019" name="Int. J. Syst. Evol. Microbiol.">
        <title>The Global Catalogue of Microorganisms (GCM) 10K type strain sequencing project: providing services to taxonomists for standard genome sequencing and annotation.</title>
        <authorList>
            <consortium name="The Broad Institute Genomics Platform"/>
            <consortium name="The Broad Institute Genome Sequencing Center for Infectious Disease"/>
            <person name="Wu L."/>
            <person name="Ma J."/>
        </authorList>
    </citation>
    <scope>NUCLEOTIDE SEQUENCE [LARGE SCALE GENOMIC DNA]</scope>
    <source>
        <strain evidence="2">CGMCC 4.7427</strain>
    </source>
</reference>
<protein>
    <submittedName>
        <fullName evidence="1">DUF2237 family protein</fullName>
    </submittedName>
</protein>
<name>A0ABV9L4M5_9FLAO</name>
<dbReference type="InterPro" id="IPR018714">
    <property type="entry name" value="DUF2237"/>
</dbReference>
<dbReference type="PANTHER" id="PTHR37466">
    <property type="entry name" value="SLR1628 PROTEIN"/>
    <property type="match status" value="1"/>
</dbReference>
<dbReference type="Gene3D" id="3.30.56.110">
    <property type="entry name" value="Protein of unknown function DUF2237"/>
    <property type="match status" value="1"/>
</dbReference>
<sequence>MSLTSSSTIEYNVYGKTLIGCCTDPMTGYFRDGYCRTATVDRGTHVVCAVMTEAFLNYTKTRGNDLSTPIPQYNFPGLKPNDGWCLCIMRWLEAEKAGVAPLLNLAATHQKALEYTTIEVLEAYAL</sequence>
<keyword evidence="2" id="KW-1185">Reference proteome</keyword>
<evidence type="ECO:0000313" key="2">
    <source>
        <dbReference type="Proteomes" id="UP001595878"/>
    </source>
</evidence>
<gene>
    <name evidence="1" type="ORF">ACFO5T_00115</name>
</gene>
<dbReference type="RefSeq" id="WP_380030987.1">
    <property type="nucleotide sequence ID" value="NZ_JBHSHB010000003.1"/>
</dbReference>
<evidence type="ECO:0000313" key="1">
    <source>
        <dbReference type="EMBL" id="MFC4688818.1"/>
    </source>
</evidence>
<dbReference type="Pfam" id="PF09996">
    <property type="entry name" value="DUF2237"/>
    <property type="match status" value="1"/>
</dbReference>
<proteinExistence type="predicted"/>
<dbReference type="PANTHER" id="PTHR37466:SF1">
    <property type="entry name" value="SLR1628 PROTEIN"/>
    <property type="match status" value="1"/>
</dbReference>